<dbReference type="Pfam" id="PF07729">
    <property type="entry name" value="FCD"/>
    <property type="match status" value="1"/>
</dbReference>
<dbReference type="InterPro" id="IPR036390">
    <property type="entry name" value="WH_DNA-bd_sf"/>
</dbReference>
<reference evidence="6" key="1">
    <citation type="submission" date="2016-10" db="EMBL/GenBank/DDBJ databases">
        <authorList>
            <person name="Varghese N."/>
            <person name="Submissions S."/>
        </authorList>
    </citation>
    <scope>NUCLEOTIDE SEQUENCE [LARGE SCALE GENOMIC DNA]</scope>
    <source>
        <strain evidence="6">CGMCC 1.10369</strain>
    </source>
</reference>
<dbReference type="GO" id="GO:0003700">
    <property type="term" value="F:DNA-binding transcription factor activity"/>
    <property type="evidence" value="ECO:0007669"/>
    <property type="project" value="InterPro"/>
</dbReference>
<dbReference type="SUPFAM" id="SSF48008">
    <property type="entry name" value="GntR ligand-binding domain-like"/>
    <property type="match status" value="1"/>
</dbReference>
<dbReference type="InterPro" id="IPR000524">
    <property type="entry name" value="Tscrpt_reg_HTH_GntR"/>
</dbReference>
<protein>
    <submittedName>
        <fullName evidence="5">DNA-binding transcriptional regulator, FadR family</fullName>
    </submittedName>
</protein>
<dbReference type="EMBL" id="FNIL01000004">
    <property type="protein sequence ID" value="SDN89726.1"/>
    <property type="molecule type" value="Genomic_DNA"/>
</dbReference>
<dbReference type="InterPro" id="IPR011711">
    <property type="entry name" value="GntR_C"/>
</dbReference>
<dbReference type="SMART" id="SM00345">
    <property type="entry name" value="HTH_GNTR"/>
    <property type="match status" value="1"/>
</dbReference>
<dbReference type="PANTHER" id="PTHR43537:SF44">
    <property type="entry name" value="GNTR FAMILY REGULATORY PROTEIN"/>
    <property type="match status" value="1"/>
</dbReference>
<dbReference type="SMART" id="SM00895">
    <property type="entry name" value="FCD"/>
    <property type="match status" value="1"/>
</dbReference>
<dbReference type="Gene3D" id="1.10.10.10">
    <property type="entry name" value="Winged helix-like DNA-binding domain superfamily/Winged helix DNA-binding domain"/>
    <property type="match status" value="1"/>
</dbReference>
<evidence type="ECO:0000256" key="1">
    <source>
        <dbReference type="ARBA" id="ARBA00023015"/>
    </source>
</evidence>
<name>A0A1H0F567_9BACI</name>
<dbReference type="CDD" id="cd07377">
    <property type="entry name" value="WHTH_GntR"/>
    <property type="match status" value="1"/>
</dbReference>
<dbReference type="InterPro" id="IPR036388">
    <property type="entry name" value="WH-like_DNA-bd_sf"/>
</dbReference>
<evidence type="ECO:0000313" key="6">
    <source>
        <dbReference type="Proteomes" id="UP000198778"/>
    </source>
</evidence>
<keyword evidence="2 5" id="KW-0238">DNA-binding</keyword>
<dbReference type="STRING" id="745820.SAMN04488053_104192"/>
<gene>
    <name evidence="5" type="ORF">SAMN04488053_104192</name>
</gene>
<dbReference type="PROSITE" id="PS50949">
    <property type="entry name" value="HTH_GNTR"/>
    <property type="match status" value="1"/>
</dbReference>
<dbReference type="PANTHER" id="PTHR43537">
    <property type="entry name" value="TRANSCRIPTIONAL REGULATOR, GNTR FAMILY"/>
    <property type="match status" value="1"/>
</dbReference>
<dbReference type="Gene3D" id="1.20.120.530">
    <property type="entry name" value="GntR ligand-binding domain-like"/>
    <property type="match status" value="1"/>
</dbReference>
<dbReference type="RefSeq" id="WP_175444237.1">
    <property type="nucleotide sequence ID" value="NZ_FNIL01000004.1"/>
</dbReference>
<accession>A0A1H0F567</accession>
<keyword evidence="1" id="KW-0805">Transcription regulation</keyword>
<keyword evidence="6" id="KW-1185">Reference proteome</keyword>
<dbReference type="AlphaFoldDB" id="A0A1H0F567"/>
<dbReference type="InterPro" id="IPR008920">
    <property type="entry name" value="TF_FadR/GntR_C"/>
</dbReference>
<evidence type="ECO:0000256" key="2">
    <source>
        <dbReference type="ARBA" id="ARBA00023125"/>
    </source>
</evidence>
<feature type="domain" description="HTH gntR-type" evidence="4">
    <location>
        <begin position="4"/>
        <end position="72"/>
    </location>
</feature>
<proteinExistence type="predicted"/>
<keyword evidence="3" id="KW-0804">Transcription</keyword>
<dbReference type="Proteomes" id="UP000198778">
    <property type="component" value="Unassembled WGS sequence"/>
</dbReference>
<dbReference type="SUPFAM" id="SSF46785">
    <property type="entry name" value="Winged helix' DNA-binding domain"/>
    <property type="match status" value="1"/>
</dbReference>
<evidence type="ECO:0000259" key="4">
    <source>
        <dbReference type="PROSITE" id="PS50949"/>
    </source>
</evidence>
<dbReference type="GO" id="GO:0003677">
    <property type="term" value="F:DNA binding"/>
    <property type="evidence" value="ECO:0007669"/>
    <property type="project" value="UniProtKB-KW"/>
</dbReference>
<dbReference type="Pfam" id="PF00392">
    <property type="entry name" value="GntR"/>
    <property type="match status" value="1"/>
</dbReference>
<evidence type="ECO:0000256" key="3">
    <source>
        <dbReference type="ARBA" id="ARBA00023163"/>
    </source>
</evidence>
<evidence type="ECO:0000313" key="5">
    <source>
        <dbReference type="EMBL" id="SDN89726.1"/>
    </source>
</evidence>
<organism evidence="5 6">
    <name type="scientific">Alkalicoccus daliensis</name>
    <dbReference type="NCBI Taxonomy" id="745820"/>
    <lineage>
        <taxon>Bacteria</taxon>
        <taxon>Bacillati</taxon>
        <taxon>Bacillota</taxon>
        <taxon>Bacilli</taxon>
        <taxon>Bacillales</taxon>
        <taxon>Bacillaceae</taxon>
        <taxon>Alkalicoccus</taxon>
    </lineage>
</organism>
<sequence length="241" mass="27325">MIPRNLSEQMLHDLGAQIVQGTLQPGELLPKVETLSEMKNVSRTVIREALKGLSARRLIEASTRKGTVVRERKDWLWWDPDVIAWASTAEKNRTFLLQLSEVRLAIEPAAVRLAAKNATEKDLQEIKKRFKELEAATQDEDAWVEADFAFHDSILEASHNELMVSLVQTLYSGLVQSRHTTIKVLMEEQKKDQTTMNEALEMHKFVMEAICSGDEEAAYQNMSNLLYSVVAVIEKNNKESG</sequence>